<dbReference type="GO" id="GO:0005509">
    <property type="term" value="F:calcium ion binding"/>
    <property type="evidence" value="ECO:0007669"/>
    <property type="project" value="InterPro"/>
</dbReference>
<dbReference type="GeneID" id="110088485"/>
<keyword evidence="4" id="KW-1185">Reference proteome</keyword>
<dbReference type="GO" id="GO:0005737">
    <property type="term" value="C:cytoplasm"/>
    <property type="evidence" value="ECO:0007669"/>
    <property type="project" value="TreeGrafter"/>
</dbReference>
<organism evidence="4 5">
    <name type="scientific">Pogona vitticeps</name>
    <name type="common">central bearded dragon</name>
    <dbReference type="NCBI Taxonomy" id="103695"/>
    <lineage>
        <taxon>Eukaryota</taxon>
        <taxon>Metazoa</taxon>
        <taxon>Chordata</taxon>
        <taxon>Craniata</taxon>
        <taxon>Vertebrata</taxon>
        <taxon>Euteleostomi</taxon>
        <taxon>Lepidosauria</taxon>
        <taxon>Squamata</taxon>
        <taxon>Bifurcata</taxon>
        <taxon>Unidentata</taxon>
        <taxon>Episquamata</taxon>
        <taxon>Toxicofera</taxon>
        <taxon>Iguania</taxon>
        <taxon>Acrodonta</taxon>
        <taxon>Agamidae</taxon>
        <taxon>Amphibolurinae</taxon>
        <taxon>Pogona</taxon>
    </lineage>
</organism>
<dbReference type="GO" id="GO:0048306">
    <property type="term" value="F:calcium-dependent protein binding"/>
    <property type="evidence" value="ECO:0007669"/>
    <property type="project" value="TreeGrafter"/>
</dbReference>
<dbReference type="InParanoid" id="A0A6J0V0M4"/>
<dbReference type="InterPro" id="IPR011992">
    <property type="entry name" value="EF-hand-dom_pair"/>
</dbReference>
<evidence type="ECO:0000256" key="2">
    <source>
        <dbReference type="SAM" id="MobiDB-lite"/>
    </source>
</evidence>
<evidence type="ECO:0000313" key="4">
    <source>
        <dbReference type="Proteomes" id="UP001652642"/>
    </source>
</evidence>
<dbReference type="AlphaFoldDB" id="A0A6J0V0M4"/>
<dbReference type="SUPFAM" id="SSF47473">
    <property type="entry name" value="EF-hand"/>
    <property type="match status" value="1"/>
</dbReference>
<evidence type="ECO:0000256" key="1">
    <source>
        <dbReference type="ARBA" id="ARBA00007323"/>
    </source>
</evidence>
<dbReference type="OrthoDB" id="9402565at2759"/>
<accession>A0A6J0V0M4</accession>
<dbReference type="GO" id="GO:0043542">
    <property type="term" value="P:endothelial cell migration"/>
    <property type="evidence" value="ECO:0007669"/>
    <property type="project" value="TreeGrafter"/>
</dbReference>
<name>A0A6J0V0M4_9SAUR</name>
<dbReference type="RefSeq" id="XP_020666471.1">
    <property type="nucleotide sequence ID" value="XM_020810812.2"/>
</dbReference>
<evidence type="ECO:0000313" key="5">
    <source>
        <dbReference type="RefSeq" id="XP_020666471.1"/>
    </source>
</evidence>
<dbReference type="GO" id="GO:0070062">
    <property type="term" value="C:extracellular exosome"/>
    <property type="evidence" value="ECO:0007669"/>
    <property type="project" value="TreeGrafter"/>
</dbReference>
<proteinExistence type="inferred from homology"/>
<evidence type="ECO:0000259" key="3">
    <source>
        <dbReference type="PROSITE" id="PS50222"/>
    </source>
</evidence>
<comment type="similarity">
    <text evidence="1">Belongs to the S-100 family.</text>
</comment>
<dbReference type="InterPro" id="IPR002048">
    <property type="entry name" value="EF_hand_dom"/>
</dbReference>
<dbReference type="PROSITE" id="PS50222">
    <property type="entry name" value="EF_HAND_2"/>
    <property type="match status" value="1"/>
</dbReference>
<sequence length="118" mass="13383">MKTLMEQGLECVVNIFHQYCFGKHPDDYLQPEEFKKMLKEQAQPFLRDTTPDGVSQDAYIDQLFKKADRDHNGKLKFTEVIVVVAGALIDAHNRSHGHEHGHGHGHSHDDGHGHGHSH</sequence>
<dbReference type="SMART" id="SM01394">
    <property type="entry name" value="S_100"/>
    <property type="match status" value="1"/>
</dbReference>
<dbReference type="PANTHER" id="PTHR11639">
    <property type="entry name" value="S100 CALCIUM-BINDING PROTEIN"/>
    <property type="match status" value="1"/>
</dbReference>
<dbReference type="Gene3D" id="1.10.238.10">
    <property type="entry name" value="EF-hand"/>
    <property type="match status" value="1"/>
</dbReference>
<reference evidence="5" key="1">
    <citation type="submission" date="2025-08" db="UniProtKB">
        <authorList>
            <consortium name="RefSeq"/>
        </authorList>
    </citation>
    <scope>IDENTIFICATION</scope>
</reference>
<dbReference type="InterPro" id="IPR013787">
    <property type="entry name" value="S100_Ca-bd_sub"/>
</dbReference>
<feature type="domain" description="EF-hand" evidence="3">
    <location>
        <begin position="55"/>
        <end position="90"/>
    </location>
</feature>
<feature type="region of interest" description="Disordered" evidence="2">
    <location>
        <begin position="94"/>
        <end position="118"/>
    </location>
</feature>
<dbReference type="Pfam" id="PF01023">
    <property type="entry name" value="S_100"/>
    <property type="match status" value="1"/>
</dbReference>
<dbReference type="PANTHER" id="PTHR11639:SF134">
    <property type="entry name" value="PROTEIN S100-A1-RELATED"/>
    <property type="match status" value="1"/>
</dbReference>
<dbReference type="Proteomes" id="UP001652642">
    <property type="component" value="Chromosome 15"/>
</dbReference>
<dbReference type="KEGG" id="pvt:110088485"/>
<protein>
    <submittedName>
        <fullName evidence="5">Protein S100-A12-like</fullName>
    </submittedName>
</protein>
<gene>
    <name evidence="5" type="primary">LOC110088485</name>
</gene>